<dbReference type="EMBL" id="WJBU01000009">
    <property type="protein sequence ID" value="MRD47747.1"/>
    <property type="molecule type" value="Genomic_DNA"/>
</dbReference>
<name>A0A844B8C9_9BURK</name>
<dbReference type="InterPro" id="IPR009050">
    <property type="entry name" value="Globin-like_sf"/>
</dbReference>
<sequence length="132" mass="14514">MPGSELCTEAEVAALVHTFYARVRQDGVLGPIFDAHIGDWDHHLAKLVDFWSAILRRTGRFAGAPMPKHAVLPGLSAELFQRWLKLFRENAAAQANRAMAGQACAMAERIAQSLWMGYQISRDPDAVPTALA</sequence>
<keyword evidence="2" id="KW-1185">Reference proteome</keyword>
<comment type="caution">
    <text evidence="1">The sequence shown here is derived from an EMBL/GenBank/DDBJ whole genome shotgun (WGS) entry which is preliminary data.</text>
</comment>
<accession>A0A844B8C9</accession>
<dbReference type="OrthoDB" id="25954at2"/>
<protein>
    <submittedName>
        <fullName evidence="1">Preprotein translocase subunit TatC</fullName>
    </submittedName>
</protein>
<evidence type="ECO:0000313" key="2">
    <source>
        <dbReference type="Proteomes" id="UP000487350"/>
    </source>
</evidence>
<dbReference type="InterPro" id="IPR012292">
    <property type="entry name" value="Globin/Proto"/>
</dbReference>
<evidence type="ECO:0000313" key="1">
    <source>
        <dbReference type="EMBL" id="MRD47747.1"/>
    </source>
</evidence>
<dbReference type="RefSeq" id="WP_153585140.1">
    <property type="nucleotide sequence ID" value="NZ_WJBU01000009.1"/>
</dbReference>
<dbReference type="CDD" id="cd08916">
    <property type="entry name" value="TrHb3_P"/>
    <property type="match status" value="1"/>
</dbReference>
<dbReference type="Gene3D" id="1.10.490.10">
    <property type="entry name" value="Globins"/>
    <property type="match status" value="1"/>
</dbReference>
<gene>
    <name evidence="1" type="ORF">GHT07_10700</name>
</gene>
<dbReference type="Proteomes" id="UP000487350">
    <property type="component" value="Unassembled WGS sequence"/>
</dbReference>
<organism evidence="1 2">
    <name type="scientific">Caenimonas koreensis DSM 17982</name>
    <dbReference type="NCBI Taxonomy" id="1121255"/>
    <lineage>
        <taxon>Bacteria</taxon>
        <taxon>Pseudomonadati</taxon>
        <taxon>Pseudomonadota</taxon>
        <taxon>Betaproteobacteria</taxon>
        <taxon>Burkholderiales</taxon>
        <taxon>Comamonadaceae</taxon>
        <taxon>Caenimonas</taxon>
    </lineage>
</organism>
<proteinExistence type="predicted"/>
<dbReference type="AlphaFoldDB" id="A0A844B8C9"/>
<dbReference type="GO" id="GO:0019825">
    <property type="term" value="F:oxygen binding"/>
    <property type="evidence" value="ECO:0007669"/>
    <property type="project" value="InterPro"/>
</dbReference>
<dbReference type="SUPFAM" id="SSF46458">
    <property type="entry name" value="Globin-like"/>
    <property type="match status" value="1"/>
</dbReference>
<dbReference type="GO" id="GO:0020037">
    <property type="term" value="F:heme binding"/>
    <property type="evidence" value="ECO:0007669"/>
    <property type="project" value="InterPro"/>
</dbReference>
<reference evidence="1 2" key="1">
    <citation type="submission" date="2019-11" db="EMBL/GenBank/DDBJ databases">
        <title>Caenimonas koreensis gen. nov., sp. nov., isolated from activated sludge.</title>
        <authorList>
            <person name="Seung H.R."/>
        </authorList>
    </citation>
    <scope>NUCLEOTIDE SEQUENCE [LARGE SCALE GENOMIC DNA]</scope>
    <source>
        <strain evidence="1 2">EMB320</strain>
    </source>
</reference>